<dbReference type="FunFam" id="3.30.40.10:FF:000442">
    <property type="entry name" value="RING-type E3 ubiquitin transferase"/>
    <property type="match status" value="1"/>
</dbReference>
<dbReference type="PANTHER" id="PTHR22849">
    <property type="entry name" value="WDSAM1 PROTEIN"/>
    <property type="match status" value="1"/>
</dbReference>
<dbReference type="InterPro" id="IPR011989">
    <property type="entry name" value="ARM-like"/>
</dbReference>
<protein>
    <recommendedName>
        <fullName evidence="5 6">U-box domain-containing protein</fullName>
        <ecNumber evidence="5">2.3.2.27</ecNumber>
    </recommendedName>
    <alternativeName>
        <fullName evidence="5">RING-type E3 ubiquitin transferase PUB</fullName>
    </alternativeName>
</protein>
<evidence type="ECO:0000256" key="4">
    <source>
        <dbReference type="ARBA" id="ARBA00022786"/>
    </source>
</evidence>
<evidence type="ECO:0000313" key="7">
    <source>
        <dbReference type="EMBL" id="KAL0927116.1"/>
    </source>
</evidence>
<dbReference type="InterPro" id="IPR016024">
    <property type="entry name" value="ARM-type_fold"/>
</dbReference>
<evidence type="ECO:0000256" key="3">
    <source>
        <dbReference type="ARBA" id="ARBA00022679"/>
    </source>
</evidence>
<dbReference type="AlphaFoldDB" id="A0ABD0VWK3"/>
<dbReference type="PROSITE" id="PS51698">
    <property type="entry name" value="U_BOX"/>
    <property type="match status" value="1"/>
</dbReference>
<keyword evidence="3 5" id="KW-0808">Transferase</keyword>
<dbReference type="GO" id="GO:0016567">
    <property type="term" value="P:protein ubiquitination"/>
    <property type="evidence" value="ECO:0007669"/>
    <property type="project" value="UniProtKB-UniRule"/>
</dbReference>
<dbReference type="InterPro" id="IPR045210">
    <property type="entry name" value="RING-Ubox_PUB"/>
</dbReference>
<dbReference type="Pfam" id="PF25598">
    <property type="entry name" value="ARM_PUB"/>
    <property type="match status" value="1"/>
</dbReference>
<accession>A0ABD0VWK3</accession>
<dbReference type="SUPFAM" id="SSF48371">
    <property type="entry name" value="ARM repeat"/>
    <property type="match status" value="1"/>
</dbReference>
<evidence type="ECO:0000256" key="5">
    <source>
        <dbReference type="RuleBase" id="RU369093"/>
    </source>
</evidence>
<dbReference type="SMART" id="SM00504">
    <property type="entry name" value="Ubox"/>
    <property type="match status" value="1"/>
</dbReference>
<evidence type="ECO:0000259" key="6">
    <source>
        <dbReference type="PROSITE" id="PS51698"/>
    </source>
</evidence>
<comment type="caution">
    <text evidence="7">The sequence shown here is derived from an EMBL/GenBank/DDBJ whole genome shotgun (WGS) entry which is preliminary data.</text>
</comment>
<dbReference type="GO" id="GO:0061630">
    <property type="term" value="F:ubiquitin protein ligase activity"/>
    <property type="evidence" value="ECO:0007669"/>
    <property type="project" value="UniProtKB-UniRule"/>
</dbReference>
<dbReference type="InterPro" id="IPR058678">
    <property type="entry name" value="ARM_PUB"/>
</dbReference>
<dbReference type="Gene3D" id="3.30.40.10">
    <property type="entry name" value="Zinc/RING finger domain, C3HC4 (zinc finger)"/>
    <property type="match status" value="1"/>
</dbReference>
<keyword evidence="4 5" id="KW-0833">Ubl conjugation pathway</keyword>
<name>A0ABD0VWK3_DENTH</name>
<proteinExistence type="predicted"/>
<dbReference type="Proteomes" id="UP001552299">
    <property type="component" value="Unassembled WGS sequence"/>
</dbReference>
<dbReference type="SUPFAM" id="SSF57850">
    <property type="entry name" value="RING/U-box"/>
    <property type="match status" value="1"/>
</dbReference>
<comment type="catalytic activity">
    <reaction evidence="1 5">
        <text>S-ubiquitinyl-[E2 ubiquitin-conjugating enzyme]-L-cysteine + [acceptor protein]-L-lysine = [E2 ubiquitin-conjugating enzyme]-L-cysteine + N(6)-ubiquitinyl-[acceptor protein]-L-lysine.</text>
        <dbReference type="EC" id="2.3.2.27"/>
    </reaction>
</comment>
<dbReference type="EMBL" id="JANQDX010000002">
    <property type="protein sequence ID" value="KAL0927116.1"/>
    <property type="molecule type" value="Genomic_DNA"/>
</dbReference>
<reference evidence="7 8" key="1">
    <citation type="journal article" date="2024" name="Plant Biotechnol. J.">
        <title>Dendrobium thyrsiflorum genome and its molecular insights into genes involved in important horticultural traits.</title>
        <authorList>
            <person name="Chen B."/>
            <person name="Wang J.Y."/>
            <person name="Zheng P.J."/>
            <person name="Li K.L."/>
            <person name="Liang Y.M."/>
            <person name="Chen X.F."/>
            <person name="Zhang C."/>
            <person name="Zhao X."/>
            <person name="He X."/>
            <person name="Zhang G.Q."/>
            <person name="Liu Z.J."/>
            <person name="Xu Q."/>
        </authorList>
    </citation>
    <scope>NUCLEOTIDE SEQUENCE [LARGE SCALE GENOMIC DNA]</scope>
    <source>
        <strain evidence="7">GZMU011</strain>
    </source>
</reference>
<gene>
    <name evidence="7" type="ORF">M5K25_001274</name>
</gene>
<dbReference type="Pfam" id="PF04564">
    <property type="entry name" value="U-box"/>
    <property type="match status" value="1"/>
</dbReference>
<comment type="function">
    <text evidence="5">Functions as an E3 ubiquitin ligase.</text>
</comment>
<evidence type="ECO:0000256" key="2">
    <source>
        <dbReference type="ARBA" id="ARBA00004906"/>
    </source>
</evidence>
<keyword evidence="8" id="KW-1185">Reference proteome</keyword>
<feature type="domain" description="U-box" evidence="6">
    <location>
        <begin position="15"/>
        <end position="89"/>
    </location>
</feature>
<dbReference type="EC" id="2.3.2.27" evidence="5"/>
<evidence type="ECO:0000313" key="8">
    <source>
        <dbReference type="Proteomes" id="UP001552299"/>
    </source>
</evidence>
<dbReference type="InterPro" id="IPR003613">
    <property type="entry name" value="Ubox_domain"/>
</dbReference>
<evidence type="ECO:0000256" key="1">
    <source>
        <dbReference type="ARBA" id="ARBA00000900"/>
    </source>
</evidence>
<organism evidence="7 8">
    <name type="scientific">Dendrobium thyrsiflorum</name>
    <name type="common">Pinecone-like raceme dendrobium</name>
    <name type="synonym">Orchid</name>
    <dbReference type="NCBI Taxonomy" id="117978"/>
    <lineage>
        <taxon>Eukaryota</taxon>
        <taxon>Viridiplantae</taxon>
        <taxon>Streptophyta</taxon>
        <taxon>Embryophyta</taxon>
        <taxon>Tracheophyta</taxon>
        <taxon>Spermatophyta</taxon>
        <taxon>Magnoliopsida</taxon>
        <taxon>Liliopsida</taxon>
        <taxon>Asparagales</taxon>
        <taxon>Orchidaceae</taxon>
        <taxon>Epidendroideae</taxon>
        <taxon>Malaxideae</taxon>
        <taxon>Dendrobiinae</taxon>
        <taxon>Dendrobium</taxon>
    </lineage>
</organism>
<comment type="pathway">
    <text evidence="2 5">Protein modification; protein ubiquitination.</text>
</comment>
<dbReference type="Gene3D" id="1.25.10.10">
    <property type="entry name" value="Leucine-rich Repeat Variant"/>
    <property type="match status" value="1"/>
</dbReference>
<dbReference type="InterPro" id="IPR045185">
    <property type="entry name" value="PUB22/23/24-like"/>
</dbReference>
<sequence length="427" mass="46074">MGKEERVQSLNLEVKVPSFFRCPISLDVMRSPVSLCTGVTYDRSSIQRWLDSGKKTCPATNQPLPSTDLIPNLTLHRLIQLWSATASASADSVANSSPNNHRHAAVNIVRDIRSSSDPSPLLRRLADFFIDADNDDFEKNAIVGCAAAAVSSVLIQNAGQIETLQAAAKALAVILTTDCIEENNKNVVISSLISDLSASVSALLSILKEGKTVESSVDAARILCAILLSSDSNSKASIAEKSDLIPELIRLIRQEKMHRDSIDSGIDCLTAICGVRGARFRMVKEGIVPAVVKVMKAEAVMAPASTTEKAIRLLEAASGIAEGRSEICQAAEDCLGALLRRMMKVGREGMEAAVVVLWSVCYRFQDRRAVEAVKAENGGVMKILLLMQSNCSPAVRQMSGDLLKIFRVNTKGCLAGYDTKTTHIMPF</sequence>
<dbReference type="InterPro" id="IPR013083">
    <property type="entry name" value="Znf_RING/FYVE/PHD"/>
</dbReference>
<dbReference type="CDD" id="cd16664">
    <property type="entry name" value="RING-Ubox_PUB"/>
    <property type="match status" value="1"/>
</dbReference>
<dbReference type="PANTHER" id="PTHR22849:SF163">
    <property type="entry name" value="U-BOX DOMAIN-CONTAINING PROTEIN"/>
    <property type="match status" value="1"/>
</dbReference>